<dbReference type="Gene3D" id="1.10.4100.10">
    <property type="entry name" value="2-methylcitrate dehydratase PrpD"/>
    <property type="match status" value="1"/>
</dbReference>
<dbReference type="Proteomes" id="UP001201985">
    <property type="component" value="Unassembled WGS sequence"/>
</dbReference>
<evidence type="ECO:0000313" key="5">
    <source>
        <dbReference type="Proteomes" id="UP001201985"/>
    </source>
</evidence>
<dbReference type="Pfam" id="PF03972">
    <property type="entry name" value="MmgE_PrpD_N"/>
    <property type="match status" value="1"/>
</dbReference>
<dbReference type="InterPro" id="IPR042183">
    <property type="entry name" value="MmgE/PrpD_sf_1"/>
</dbReference>
<dbReference type="InterPro" id="IPR045336">
    <property type="entry name" value="MmgE_PrpD_N"/>
</dbReference>
<comment type="caution">
    <text evidence="4">The sequence shown here is derived from an EMBL/GenBank/DDBJ whole genome shotgun (WGS) entry which is preliminary data.</text>
</comment>
<dbReference type="InterPro" id="IPR042188">
    <property type="entry name" value="MmgE/PrpD_sf_2"/>
</dbReference>
<dbReference type="InterPro" id="IPR045337">
    <property type="entry name" value="MmgE_PrpD_C"/>
</dbReference>
<feature type="domain" description="MmgE/PrpD N-terminal" evidence="2">
    <location>
        <begin position="13"/>
        <end position="247"/>
    </location>
</feature>
<evidence type="ECO:0000259" key="3">
    <source>
        <dbReference type="Pfam" id="PF19305"/>
    </source>
</evidence>
<evidence type="ECO:0000259" key="2">
    <source>
        <dbReference type="Pfam" id="PF03972"/>
    </source>
</evidence>
<dbReference type="InterPro" id="IPR036148">
    <property type="entry name" value="MmgE/PrpD_sf"/>
</dbReference>
<proteinExistence type="inferred from homology"/>
<sequence>MAPPESVPAAAALGAFVAGSRWDAIPPALRHEAKRSLLNFLGCALGVSSDPAVAAAARVMARFSGGGRATVLGRPERLDEMGASFVNALAGNLLDYDDTHLETVIHPTAPVAPPLLALVEANGHTGAELLHAFVLGAEVECRIGCAVSPGHYDRGWHITSTAGVFGAAAGCARLLGLGAVRTAHALGIAASQSAGLVENLSTAAKNVGMGNAARNGLLAALLAREGYTAAPAAIEGPLGWARAMGDVPNQERIAGGLGRSWEFARNTYKPYPAGIVFHAVIDACLELRTKVASQNIVEVSVEGDQLLLDRGNRPVRTARDCRVSIHHAAAAALVRGAAGVEEFSASALNDPTIAALREKVRAGLDESLPRGAARVSLRCADGREFAALVTQARGSAGRPLADSELDTKFRENCASAGRGMEAGRWQEAIWGLEAEADPARLLRSMGRPAPA</sequence>
<comment type="similarity">
    <text evidence="1">Belongs to the PrpD family.</text>
</comment>
<dbReference type="Pfam" id="PF19305">
    <property type="entry name" value="MmgE_PrpD_C"/>
    <property type="match status" value="1"/>
</dbReference>
<dbReference type="PANTHER" id="PTHR16943:SF8">
    <property type="entry name" value="2-METHYLCITRATE DEHYDRATASE"/>
    <property type="match status" value="1"/>
</dbReference>
<feature type="domain" description="MmgE/PrpD C-terminal" evidence="3">
    <location>
        <begin position="271"/>
        <end position="429"/>
    </location>
</feature>
<dbReference type="PANTHER" id="PTHR16943">
    <property type="entry name" value="2-METHYLCITRATE DEHYDRATASE-RELATED"/>
    <property type="match status" value="1"/>
</dbReference>
<organism evidence="4 5">
    <name type="scientific">Teichococcus vastitatis</name>
    <dbReference type="NCBI Taxonomy" id="2307076"/>
    <lineage>
        <taxon>Bacteria</taxon>
        <taxon>Pseudomonadati</taxon>
        <taxon>Pseudomonadota</taxon>
        <taxon>Alphaproteobacteria</taxon>
        <taxon>Acetobacterales</taxon>
        <taxon>Roseomonadaceae</taxon>
        <taxon>Roseomonas</taxon>
    </lineage>
</organism>
<keyword evidence="5" id="KW-1185">Reference proteome</keyword>
<name>A0ABS9W8B6_9PROT</name>
<dbReference type="EMBL" id="JALBUU010000028">
    <property type="protein sequence ID" value="MCI0755025.1"/>
    <property type="molecule type" value="Genomic_DNA"/>
</dbReference>
<evidence type="ECO:0000256" key="1">
    <source>
        <dbReference type="ARBA" id="ARBA00006174"/>
    </source>
</evidence>
<dbReference type="InterPro" id="IPR005656">
    <property type="entry name" value="MmgE_PrpD"/>
</dbReference>
<reference evidence="4 5" key="1">
    <citation type="submission" date="2022-03" db="EMBL/GenBank/DDBJ databases">
        <title>Complete genome analysis of Roseomonas KG 17.1 : a prolific producer of plant growth promoters.</title>
        <authorList>
            <person name="Saadouli I."/>
            <person name="Najjari A."/>
            <person name="Mosbah A."/>
            <person name="Ouzari H.I."/>
        </authorList>
    </citation>
    <scope>NUCLEOTIDE SEQUENCE [LARGE SCALE GENOMIC DNA]</scope>
    <source>
        <strain evidence="4 5">KG17-1</strain>
    </source>
</reference>
<gene>
    <name evidence="4" type="ORF">MON41_14980</name>
</gene>
<dbReference type="RefSeq" id="WP_241793267.1">
    <property type="nucleotide sequence ID" value="NZ_JALBUU010000028.1"/>
</dbReference>
<dbReference type="SUPFAM" id="SSF103378">
    <property type="entry name" value="2-methylcitrate dehydratase PrpD"/>
    <property type="match status" value="1"/>
</dbReference>
<accession>A0ABS9W8B6</accession>
<protein>
    <submittedName>
        <fullName evidence="4">MmgE/PrpD family protein</fullName>
    </submittedName>
</protein>
<dbReference type="Gene3D" id="3.30.1330.120">
    <property type="entry name" value="2-methylcitrate dehydratase PrpD"/>
    <property type="match status" value="1"/>
</dbReference>
<evidence type="ECO:0000313" key="4">
    <source>
        <dbReference type="EMBL" id="MCI0755025.1"/>
    </source>
</evidence>